<dbReference type="GeneID" id="59265337"/>
<keyword evidence="2" id="KW-1185">Reference proteome</keyword>
<dbReference type="RefSeq" id="XP_037188457.1">
    <property type="nucleotide sequence ID" value="XM_037341645.1"/>
</dbReference>
<protein>
    <submittedName>
        <fullName evidence="1">Uncharacterized protein</fullName>
    </submittedName>
</protein>
<evidence type="ECO:0000313" key="1">
    <source>
        <dbReference type="EMBL" id="KAF5869508.1"/>
    </source>
</evidence>
<evidence type="ECO:0000313" key="2">
    <source>
        <dbReference type="Proteomes" id="UP000531561"/>
    </source>
</evidence>
<gene>
    <name evidence="1" type="ORF">Bfra_011317</name>
</gene>
<dbReference type="AlphaFoldDB" id="A0A8H6EEU2"/>
<dbReference type="EMBL" id="JABFCT010000017">
    <property type="protein sequence ID" value="KAF5869508.1"/>
    <property type="molecule type" value="Genomic_DNA"/>
</dbReference>
<name>A0A8H6EEU2_9HELO</name>
<accession>A0A8H6EEU2</accession>
<organism evidence="1 2">
    <name type="scientific">Botrytis fragariae</name>
    <dbReference type="NCBI Taxonomy" id="1964551"/>
    <lineage>
        <taxon>Eukaryota</taxon>
        <taxon>Fungi</taxon>
        <taxon>Dikarya</taxon>
        <taxon>Ascomycota</taxon>
        <taxon>Pezizomycotina</taxon>
        <taxon>Leotiomycetes</taxon>
        <taxon>Helotiales</taxon>
        <taxon>Sclerotiniaceae</taxon>
        <taxon>Botrytis</taxon>
    </lineage>
</organism>
<reference evidence="1 2" key="1">
    <citation type="journal article" date="2020" name="Phytopathology">
        <title>A high-quality genome resource of Botrytis fragariae, a new and rapidly spreading fungal pathogen causing strawberry gray mold in the U.S.A.</title>
        <authorList>
            <person name="Wu Y."/>
            <person name="Saski C.A."/>
            <person name="Schnabel G."/>
            <person name="Xiao S."/>
            <person name="Hu M."/>
        </authorList>
    </citation>
    <scope>NUCLEOTIDE SEQUENCE [LARGE SCALE GENOMIC DNA]</scope>
    <source>
        <strain evidence="1 2">BVB16</strain>
    </source>
</reference>
<sequence>MLFSIIRFTLLHSGERRSSNFGSGFKNVIPINDRHLATCLIAPVMQWHFGENGGLMFPNTRALTPNQSLT</sequence>
<proteinExistence type="predicted"/>
<dbReference type="Proteomes" id="UP000531561">
    <property type="component" value="Unassembled WGS sequence"/>
</dbReference>
<comment type="caution">
    <text evidence="1">The sequence shown here is derived from an EMBL/GenBank/DDBJ whole genome shotgun (WGS) entry which is preliminary data.</text>
</comment>